<dbReference type="InterPro" id="IPR003673">
    <property type="entry name" value="CoA-Trfase_fam_III"/>
</dbReference>
<dbReference type="EMBL" id="QFYQ01000002">
    <property type="protein sequence ID" value="RAK51967.1"/>
    <property type="molecule type" value="Genomic_DNA"/>
</dbReference>
<protein>
    <submittedName>
        <fullName evidence="2">CoA transferase</fullName>
    </submittedName>
</protein>
<name>A0A328ABW2_9CAUL</name>
<proteinExistence type="predicted"/>
<reference evidence="3" key="1">
    <citation type="submission" date="2018-05" db="EMBL/GenBank/DDBJ databases">
        <authorList>
            <person name="Li X."/>
        </authorList>
    </citation>
    <scope>NUCLEOTIDE SEQUENCE [LARGE SCALE GENOMIC DNA]</scope>
    <source>
        <strain evidence="3">LX32</strain>
    </source>
</reference>
<dbReference type="InterPro" id="IPR050483">
    <property type="entry name" value="CoA-transferase_III_domain"/>
</dbReference>
<evidence type="ECO:0000313" key="3">
    <source>
        <dbReference type="Proteomes" id="UP000249254"/>
    </source>
</evidence>
<keyword evidence="1 2" id="KW-0808">Transferase</keyword>
<dbReference type="PANTHER" id="PTHR48207">
    <property type="entry name" value="SUCCINATE--HYDROXYMETHYLGLUTARATE COA-TRANSFERASE"/>
    <property type="match status" value="1"/>
</dbReference>
<evidence type="ECO:0000313" key="2">
    <source>
        <dbReference type="EMBL" id="RAK51967.1"/>
    </source>
</evidence>
<dbReference type="GO" id="GO:0008410">
    <property type="term" value="F:CoA-transferase activity"/>
    <property type="evidence" value="ECO:0007669"/>
    <property type="project" value="TreeGrafter"/>
</dbReference>
<dbReference type="SUPFAM" id="SSF89796">
    <property type="entry name" value="CoA-transferase family III (CaiB/BaiF)"/>
    <property type="match status" value="1"/>
</dbReference>
<comment type="caution">
    <text evidence="2">The sequence shown here is derived from an EMBL/GenBank/DDBJ whole genome shotgun (WGS) entry which is preliminary data.</text>
</comment>
<dbReference type="InterPro" id="IPR023606">
    <property type="entry name" value="CoA-Trfase_III_dom_1_sf"/>
</dbReference>
<keyword evidence="3" id="KW-1185">Reference proteome</keyword>
<dbReference type="Proteomes" id="UP000249254">
    <property type="component" value="Unassembled WGS sequence"/>
</dbReference>
<accession>A0A328ABW2</accession>
<dbReference type="PANTHER" id="PTHR48207:SF3">
    <property type="entry name" value="SUCCINATE--HYDROXYMETHYLGLUTARATE COA-TRANSFERASE"/>
    <property type="match status" value="1"/>
</dbReference>
<sequence length="397" mass="42246">MGGALQGLKVADFSWVGAGPRATKDLADNGAEVIKIESRNRLDLGRLSPPFKDGRKHHDGSAFFAQTNTSKKGVAINLGDPKGQAYARKLVAWADVVVENFAAGFMERIGLSWSELQAIKPDIILVSVSVAGRSGPLARFRGYGNSAAAQSGLAAMSGWPDRPPHMAPFAYGDVVAPMFATVAVLAALEHRRRTGRGQHVDVSQVEPLVHVLADEFARHQQGQEVRLGNGSAEAAPHGVYRCRGYDQWCAIAVETDAQWQALCACTGLAPDPRFADLAGRMAHAEEIDAALAAWCATRNKQAVAETLTAAGVPAAAVQDGRDVFADPELAAAGHYVRLEHPVLGAHDMPAPPMRFSETPWAVTRSPLLGEHNRAVFVDMLGLDSEEVAADEQAGVLA</sequence>
<gene>
    <name evidence="2" type="ORF">DJ017_18270</name>
</gene>
<dbReference type="Gene3D" id="3.40.50.10540">
    <property type="entry name" value="Crotonobetainyl-coa:carnitine coa-transferase, domain 1"/>
    <property type="match status" value="1"/>
</dbReference>
<dbReference type="InterPro" id="IPR044855">
    <property type="entry name" value="CoA-Trfase_III_dom3_sf"/>
</dbReference>
<dbReference type="Pfam" id="PF02515">
    <property type="entry name" value="CoA_transf_3"/>
    <property type="match status" value="1"/>
</dbReference>
<organism evidence="2 3">
    <name type="scientific">Phenylobacterium soli</name>
    <dbReference type="NCBI Taxonomy" id="2170551"/>
    <lineage>
        <taxon>Bacteria</taxon>
        <taxon>Pseudomonadati</taxon>
        <taxon>Pseudomonadota</taxon>
        <taxon>Alphaproteobacteria</taxon>
        <taxon>Caulobacterales</taxon>
        <taxon>Caulobacteraceae</taxon>
        <taxon>Phenylobacterium</taxon>
    </lineage>
</organism>
<dbReference type="OrthoDB" id="7488526at2"/>
<dbReference type="AlphaFoldDB" id="A0A328ABW2"/>
<evidence type="ECO:0000256" key="1">
    <source>
        <dbReference type="ARBA" id="ARBA00022679"/>
    </source>
</evidence>
<dbReference type="Gene3D" id="3.30.1540.10">
    <property type="entry name" value="formyl-coa transferase, domain 3"/>
    <property type="match status" value="1"/>
</dbReference>